<accession>A0A699Z040</accession>
<organism evidence="1 2">
    <name type="scientific">Haematococcus lacustris</name>
    <name type="common">Green alga</name>
    <name type="synonym">Haematococcus pluvialis</name>
    <dbReference type="NCBI Taxonomy" id="44745"/>
    <lineage>
        <taxon>Eukaryota</taxon>
        <taxon>Viridiplantae</taxon>
        <taxon>Chlorophyta</taxon>
        <taxon>core chlorophytes</taxon>
        <taxon>Chlorophyceae</taxon>
        <taxon>CS clade</taxon>
        <taxon>Chlamydomonadales</taxon>
        <taxon>Haematococcaceae</taxon>
        <taxon>Haematococcus</taxon>
    </lineage>
</organism>
<name>A0A699Z040_HAELA</name>
<dbReference type="Proteomes" id="UP000485058">
    <property type="component" value="Unassembled WGS sequence"/>
</dbReference>
<dbReference type="AlphaFoldDB" id="A0A699Z040"/>
<protein>
    <submittedName>
        <fullName evidence="1">Uncharacterized protein</fullName>
    </submittedName>
</protein>
<sequence length="62" mass="6930">MLLADARCWLMRSMLATSTRWCPVRPSMAPSFYNAYYTSAYPYPHPSGPKPLPPPPPAACML</sequence>
<proteinExistence type="predicted"/>
<reference evidence="1 2" key="1">
    <citation type="submission" date="2020-02" db="EMBL/GenBank/DDBJ databases">
        <title>Draft genome sequence of Haematococcus lacustris strain NIES-144.</title>
        <authorList>
            <person name="Morimoto D."/>
            <person name="Nakagawa S."/>
            <person name="Yoshida T."/>
            <person name="Sawayama S."/>
        </authorList>
    </citation>
    <scope>NUCLEOTIDE SEQUENCE [LARGE SCALE GENOMIC DNA]</scope>
    <source>
        <strain evidence="1 2">NIES-144</strain>
    </source>
</reference>
<keyword evidence="2" id="KW-1185">Reference proteome</keyword>
<evidence type="ECO:0000313" key="1">
    <source>
        <dbReference type="EMBL" id="GFH15180.1"/>
    </source>
</evidence>
<gene>
    <name evidence="1" type="ORF">HaLaN_11360</name>
</gene>
<comment type="caution">
    <text evidence="1">The sequence shown here is derived from an EMBL/GenBank/DDBJ whole genome shotgun (WGS) entry which is preliminary data.</text>
</comment>
<evidence type="ECO:0000313" key="2">
    <source>
        <dbReference type="Proteomes" id="UP000485058"/>
    </source>
</evidence>
<dbReference type="EMBL" id="BLLF01000816">
    <property type="protein sequence ID" value="GFH15180.1"/>
    <property type="molecule type" value="Genomic_DNA"/>
</dbReference>